<reference evidence="3 4" key="1">
    <citation type="submission" date="2023-09" db="EMBL/GenBank/DDBJ databases">
        <authorList>
            <person name="Wang M."/>
        </authorList>
    </citation>
    <scope>NUCLEOTIDE SEQUENCE [LARGE SCALE GENOMIC DNA]</scope>
    <source>
        <strain evidence="3">GT-2023</strain>
        <tissue evidence="3">Liver</tissue>
    </source>
</reference>
<name>A0ABR3MWP8_9TELE</name>
<protein>
    <submittedName>
        <fullName evidence="3">Uncharacterized protein</fullName>
    </submittedName>
</protein>
<evidence type="ECO:0000256" key="1">
    <source>
        <dbReference type="ARBA" id="ARBA00023125"/>
    </source>
</evidence>
<dbReference type="EMBL" id="JAYMGO010000008">
    <property type="protein sequence ID" value="KAL1269063.1"/>
    <property type="molecule type" value="Genomic_DNA"/>
</dbReference>
<gene>
    <name evidence="3" type="ORF">QQF64_031352</name>
</gene>
<feature type="region of interest" description="Disordered" evidence="2">
    <location>
        <begin position="1"/>
        <end position="102"/>
    </location>
</feature>
<dbReference type="InterPro" id="IPR010998">
    <property type="entry name" value="Integrase_recombinase_N"/>
</dbReference>
<dbReference type="PANTHER" id="PTHR35617:SF3">
    <property type="entry name" value="CORE-BINDING (CB) DOMAIN-CONTAINING PROTEIN"/>
    <property type="match status" value="1"/>
</dbReference>
<keyword evidence="4" id="KW-1185">Reference proteome</keyword>
<organism evidence="3 4">
    <name type="scientific">Cirrhinus molitorella</name>
    <name type="common">mud carp</name>
    <dbReference type="NCBI Taxonomy" id="172907"/>
    <lineage>
        <taxon>Eukaryota</taxon>
        <taxon>Metazoa</taxon>
        <taxon>Chordata</taxon>
        <taxon>Craniata</taxon>
        <taxon>Vertebrata</taxon>
        <taxon>Euteleostomi</taxon>
        <taxon>Actinopterygii</taxon>
        <taxon>Neopterygii</taxon>
        <taxon>Teleostei</taxon>
        <taxon>Ostariophysi</taxon>
        <taxon>Cypriniformes</taxon>
        <taxon>Cyprinidae</taxon>
        <taxon>Labeoninae</taxon>
        <taxon>Labeonini</taxon>
        <taxon>Cirrhinus</taxon>
    </lineage>
</organism>
<keyword evidence="1" id="KW-0238">DNA-binding</keyword>
<evidence type="ECO:0000313" key="4">
    <source>
        <dbReference type="Proteomes" id="UP001558613"/>
    </source>
</evidence>
<comment type="caution">
    <text evidence="3">The sequence shown here is derived from an EMBL/GenBank/DDBJ whole genome shotgun (WGS) entry which is preliminary data.</text>
</comment>
<dbReference type="SUPFAM" id="SSF47823">
    <property type="entry name" value="lambda integrase-like, N-terminal domain"/>
    <property type="match status" value="1"/>
</dbReference>
<proteinExistence type="predicted"/>
<dbReference type="PANTHER" id="PTHR35617">
    <property type="entry name" value="PHAGE_INTEGRASE DOMAIN-CONTAINING PROTEIN"/>
    <property type="match status" value="1"/>
</dbReference>
<evidence type="ECO:0000256" key="2">
    <source>
        <dbReference type="SAM" id="MobiDB-lite"/>
    </source>
</evidence>
<evidence type="ECO:0000313" key="3">
    <source>
        <dbReference type="EMBL" id="KAL1269063.1"/>
    </source>
</evidence>
<sequence>MQQRCDDKKKEDEAFKLCLPRKTAPRQAPPARPPIPPVSGRPFHQGKIGLATNPLLGRASHPPRNPGEDHPPPRLPRRRENPPTLTRLTPSRNESGRPDARDMRDMSLRLWATSPSDSISFPEIPFKKRKICHAGFEQAKCSVAMGSPPSFKGFERENISLDSRTPSLVCPLDGANVPRMSELDRLAALSSSPARVGSLRNHVTAWLSVSAPEWVVRTITKGPPVSSERGDLPPPPRQGGSLGLARERANLNTLGLPPRVVITIQNARASSTHSLYDCKWHVFEEWCKKRQLISYQCSVVDILSFLQDLIDGGRSFSTIKVYLAAIAACHIGCALP</sequence>
<feature type="compositionally biased region" description="Pro residues" evidence="2">
    <location>
        <begin position="27"/>
        <end position="39"/>
    </location>
</feature>
<dbReference type="Gene3D" id="1.10.150.130">
    <property type="match status" value="1"/>
</dbReference>
<feature type="compositionally biased region" description="Basic and acidic residues" evidence="2">
    <location>
        <begin position="1"/>
        <end position="15"/>
    </location>
</feature>
<dbReference type="Proteomes" id="UP001558613">
    <property type="component" value="Unassembled WGS sequence"/>
</dbReference>
<accession>A0ABR3MWP8</accession>